<name>A0A1Y5I3Y5_OSTTA</name>
<dbReference type="AlphaFoldDB" id="A0A1Y5I3Y5"/>
<protein>
    <submittedName>
        <fullName evidence="2">Uncharacterized protein</fullName>
    </submittedName>
</protein>
<proteinExistence type="predicted"/>
<gene>
    <name evidence="2" type="ORF">BE221DRAFT_194832</name>
</gene>
<evidence type="ECO:0000256" key="1">
    <source>
        <dbReference type="SAM" id="MobiDB-lite"/>
    </source>
</evidence>
<organism evidence="2">
    <name type="scientific">Ostreococcus tauri</name>
    <name type="common">Marine green alga</name>
    <dbReference type="NCBI Taxonomy" id="70448"/>
    <lineage>
        <taxon>Eukaryota</taxon>
        <taxon>Viridiplantae</taxon>
        <taxon>Chlorophyta</taxon>
        <taxon>Mamiellophyceae</taxon>
        <taxon>Mamiellales</taxon>
        <taxon>Bathycoccaceae</taxon>
        <taxon>Ostreococcus</taxon>
    </lineage>
</organism>
<dbReference type="Proteomes" id="UP000195557">
    <property type="component" value="Unassembled WGS sequence"/>
</dbReference>
<feature type="compositionally biased region" description="Polar residues" evidence="1">
    <location>
        <begin position="161"/>
        <end position="176"/>
    </location>
</feature>
<accession>A0A1Y5I3Y5</accession>
<feature type="compositionally biased region" description="Basic and acidic residues" evidence="1">
    <location>
        <begin position="195"/>
        <end position="204"/>
    </location>
</feature>
<sequence length="204" mass="21844">MGDATARGDDRGTFAVVDLVAHLYRGTADDRRALGAVWARYTAATEAERTAKGFELVRMHHATLTRVLRDDPCGEFLDIDDVRMAWEEFVDALRDATGASAASPATPETMKSYDALEGPVMKRNESFNQLARDLENVIAKMSPSTSGANTPEGSTRGVERISSSGMLLNIGTTSREPSVRGGGAFFQSKGAVGGDELRTKLGDA</sequence>
<feature type="region of interest" description="Disordered" evidence="1">
    <location>
        <begin position="142"/>
        <end position="204"/>
    </location>
</feature>
<dbReference type="EMBL" id="KZ155832">
    <property type="protein sequence ID" value="OUS43407.1"/>
    <property type="molecule type" value="Genomic_DNA"/>
</dbReference>
<feature type="compositionally biased region" description="Polar residues" evidence="1">
    <location>
        <begin position="142"/>
        <end position="153"/>
    </location>
</feature>
<evidence type="ECO:0000313" key="2">
    <source>
        <dbReference type="EMBL" id="OUS43407.1"/>
    </source>
</evidence>
<reference evidence="2" key="1">
    <citation type="submission" date="2017-04" db="EMBL/GenBank/DDBJ databases">
        <title>Population genomics of picophytoplankton unveils novel chromosome hypervariability.</title>
        <authorList>
            <consortium name="DOE Joint Genome Institute"/>
            <person name="Blanc-Mathieu R."/>
            <person name="Krasovec M."/>
            <person name="Hebrard M."/>
            <person name="Yau S."/>
            <person name="Desgranges E."/>
            <person name="Martin J."/>
            <person name="Schackwitz W."/>
            <person name="Kuo A."/>
            <person name="Salin G."/>
            <person name="Donnadieu C."/>
            <person name="Desdevises Y."/>
            <person name="Sanchez-Ferandin S."/>
            <person name="Moreau H."/>
            <person name="Rivals E."/>
            <person name="Grigoriev I.V."/>
            <person name="Grimsley N."/>
            <person name="Eyre-Walker A."/>
            <person name="Piganeau G."/>
        </authorList>
    </citation>
    <scope>NUCLEOTIDE SEQUENCE [LARGE SCALE GENOMIC DNA]</scope>
    <source>
        <strain evidence="2">RCC 1115</strain>
    </source>
</reference>